<gene>
    <name evidence="1" type="ORF">COT42_07820</name>
</gene>
<proteinExistence type="predicted"/>
<accession>A0A2H0XUL6</accession>
<evidence type="ECO:0000313" key="1">
    <source>
        <dbReference type="EMBL" id="PIS28541.1"/>
    </source>
</evidence>
<organism evidence="1 2">
    <name type="scientific">Candidatus Saganbacteria bacterium CG08_land_8_20_14_0_20_45_16</name>
    <dbReference type="NCBI Taxonomy" id="2014293"/>
    <lineage>
        <taxon>Bacteria</taxon>
        <taxon>Bacillati</taxon>
        <taxon>Saganbacteria</taxon>
    </lineage>
</organism>
<protein>
    <recommendedName>
        <fullName evidence="3">Peptidase U32 collagenase domain-containing protein</fullName>
    </recommendedName>
</protein>
<sequence length="272" mass="30580">MEYAVFNLIPKASPKEALVKLRQLRQTLHFGRKLGRVYLGAESCVRLLPTLSQLERHINQVQEAGYGFTFVIPAMVSEFEVGKIRKLLGFLAGGKRKVEVVINDWGVLSLAQEYDNLVLILGRLLNKRERDPRVDYKKLPPWLLRILRGSMVDDQRWLGFLKAKRIVAIEYDNVRQGLAATGDLMGVQLHLYYPHVVASLSRECIYSSTTKAGPSLGGCQRSCLDYFVQREISGPAGLKATSCDQLGKGIYYENDEMPKGLGIFSRCIVTSL</sequence>
<evidence type="ECO:0008006" key="3">
    <source>
        <dbReference type="Google" id="ProtNLM"/>
    </source>
</evidence>
<dbReference type="Proteomes" id="UP000231343">
    <property type="component" value="Unassembled WGS sequence"/>
</dbReference>
<reference evidence="1 2" key="1">
    <citation type="submission" date="2017-09" db="EMBL/GenBank/DDBJ databases">
        <title>Depth-based differentiation of microbial function through sediment-hosted aquifers and enrichment of novel symbionts in the deep terrestrial subsurface.</title>
        <authorList>
            <person name="Probst A.J."/>
            <person name="Ladd B."/>
            <person name="Jarett J.K."/>
            <person name="Geller-Mcgrath D.E."/>
            <person name="Sieber C.M."/>
            <person name="Emerson J.B."/>
            <person name="Anantharaman K."/>
            <person name="Thomas B.C."/>
            <person name="Malmstrom R."/>
            <person name="Stieglmeier M."/>
            <person name="Klingl A."/>
            <person name="Woyke T."/>
            <person name="Ryan C.M."/>
            <person name="Banfield J.F."/>
        </authorList>
    </citation>
    <scope>NUCLEOTIDE SEQUENCE [LARGE SCALE GENOMIC DNA]</scope>
    <source>
        <strain evidence="1">CG08_land_8_20_14_0_20_45_16</strain>
    </source>
</reference>
<evidence type="ECO:0000313" key="2">
    <source>
        <dbReference type="Proteomes" id="UP000231343"/>
    </source>
</evidence>
<comment type="caution">
    <text evidence="1">The sequence shown here is derived from an EMBL/GenBank/DDBJ whole genome shotgun (WGS) entry which is preliminary data.</text>
</comment>
<dbReference type="EMBL" id="PEYM01000128">
    <property type="protein sequence ID" value="PIS28541.1"/>
    <property type="molecule type" value="Genomic_DNA"/>
</dbReference>
<name>A0A2H0XUL6_UNCSA</name>
<dbReference type="AlphaFoldDB" id="A0A2H0XUL6"/>